<keyword evidence="4" id="KW-0963">Cytoplasm</keyword>
<dbReference type="InterPro" id="IPR043129">
    <property type="entry name" value="ATPase_NBD"/>
</dbReference>
<evidence type="ECO:0000256" key="3">
    <source>
        <dbReference type="ARBA" id="ARBA00018633"/>
    </source>
</evidence>
<organism evidence="8 9">
    <name type="scientific">Syncephalis pseudoplumigaleata</name>
    <dbReference type="NCBI Taxonomy" id="1712513"/>
    <lineage>
        <taxon>Eukaryota</taxon>
        <taxon>Fungi</taxon>
        <taxon>Fungi incertae sedis</taxon>
        <taxon>Zoopagomycota</taxon>
        <taxon>Zoopagomycotina</taxon>
        <taxon>Zoopagomycetes</taxon>
        <taxon>Zoopagales</taxon>
        <taxon>Piptocephalidaceae</taxon>
        <taxon>Syncephalis</taxon>
    </lineage>
</organism>
<evidence type="ECO:0000256" key="5">
    <source>
        <dbReference type="ARBA" id="ARBA00025222"/>
    </source>
</evidence>
<evidence type="ECO:0000256" key="4">
    <source>
        <dbReference type="ARBA" id="ARBA00022490"/>
    </source>
</evidence>
<dbReference type="Pfam" id="PF00022">
    <property type="entry name" value="Actin"/>
    <property type="match status" value="1"/>
</dbReference>
<gene>
    <name evidence="8" type="ORF">SYNPS1DRAFT_32408</name>
</gene>
<evidence type="ECO:0000313" key="9">
    <source>
        <dbReference type="Proteomes" id="UP000278143"/>
    </source>
</evidence>
<dbReference type="Gene3D" id="3.30.420.40">
    <property type="match status" value="2"/>
</dbReference>
<proteinExistence type="inferred from homology"/>
<dbReference type="InterPro" id="IPR004000">
    <property type="entry name" value="Actin"/>
</dbReference>
<dbReference type="FunFam" id="3.90.640.10:FF:000014">
    <property type="entry name" value="Putative actin-related protein 6"/>
    <property type="match status" value="1"/>
</dbReference>
<keyword evidence="9" id="KW-1185">Reference proteome</keyword>
<protein>
    <recommendedName>
        <fullName evidence="3">Actin-like protein ARP6</fullName>
    </recommendedName>
    <alternativeName>
        <fullName evidence="7">Actin-like protein arp6</fullName>
    </alternativeName>
</protein>
<comment type="subcellular location">
    <subcellularLocation>
        <location evidence="1">Cytoplasm</location>
    </subcellularLocation>
</comment>
<evidence type="ECO:0000256" key="1">
    <source>
        <dbReference type="ARBA" id="ARBA00004496"/>
    </source>
</evidence>
<sequence length="428" mass="48351">MATDRTLAIVDNGAYTIKAGVVGEQDGQPRIVPNCLAKLKGGRAWLVADELDRAHNYAGLYYRLPFEKGILVDWDVERMVWERLFSSNVLKCEPTNTWLWLTEPCLNLPNVQAAYDQVIFEEFEFDGYSRQTGNCRPATTQTMKTMTMTIIIMMPVGTTSTSSSSSSSSIDDERDCVLVVDIGYSSTQAIPFLHGQMILNAIRRLNVGGKFLTNHLKEMISFRQWNMMDETYLVNQIKETCCYVSADLYADLRICREDPRSNPIVQAYVLPDFVNTHQGYVKQVLWMNNERFTVPEALFHPSDIGMPQAGLAELIHQAVQATPEALHALLYANIVVVGGSAQYPGLCDRLSAELRQLVPADYAVRLAMPDEPATFAWQGMHDYVKRCSMSQMKEEMIVTRADYQEEGASVHMRRRRRRCRLGTGTTSV</sequence>
<evidence type="ECO:0000256" key="7">
    <source>
        <dbReference type="ARBA" id="ARBA00073820"/>
    </source>
</evidence>
<dbReference type="GO" id="GO:0005634">
    <property type="term" value="C:nucleus"/>
    <property type="evidence" value="ECO:0007669"/>
    <property type="project" value="UniProtKB-ARBA"/>
</dbReference>
<dbReference type="Proteomes" id="UP000278143">
    <property type="component" value="Unassembled WGS sequence"/>
</dbReference>
<accession>A0A4P9Z5A4</accession>
<comment type="function">
    <text evidence="5">Component of the SWR1 complex which mediates the ATP-dependent exchange of histone H2A for the H2A variant HZT1 leading to transcriptional regulation of selected genes by chromatin remodeling. Involved in chromosome stability.</text>
</comment>
<dbReference type="PANTHER" id="PTHR11937">
    <property type="entry name" value="ACTIN"/>
    <property type="match status" value="1"/>
</dbReference>
<name>A0A4P9Z5A4_9FUNG</name>
<dbReference type="Gene3D" id="3.90.640.10">
    <property type="entry name" value="Actin, Chain A, domain 4"/>
    <property type="match status" value="1"/>
</dbReference>
<comment type="similarity">
    <text evidence="2">Belongs to the actin family. ARP6 subfamily.</text>
</comment>
<dbReference type="SMART" id="SM00268">
    <property type="entry name" value="ACTIN"/>
    <property type="match status" value="1"/>
</dbReference>
<dbReference type="GO" id="GO:0005737">
    <property type="term" value="C:cytoplasm"/>
    <property type="evidence" value="ECO:0007669"/>
    <property type="project" value="UniProtKB-SubCell"/>
</dbReference>
<dbReference type="OrthoDB" id="6220758at2759"/>
<evidence type="ECO:0000256" key="2">
    <source>
        <dbReference type="ARBA" id="ARBA00005665"/>
    </source>
</evidence>
<dbReference type="AlphaFoldDB" id="A0A4P9Z5A4"/>
<comment type="subunit">
    <text evidence="6">Component of the SWR1 chromatin remodeling complex.</text>
</comment>
<dbReference type="EMBL" id="KZ989177">
    <property type="protein sequence ID" value="RKP27628.1"/>
    <property type="molecule type" value="Genomic_DNA"/>
</dbReference>
<reference evidence="9" key="1">
    <citation type="journal article" date="2018" name="Nat. Microbiol.">
        <title>Leveraging single-cell genomics to expand the fungal tree of life.</title>
        <authorList>
            <person name="Ahrendt S.R."/>
            <person name="Quandt C.A."/>
            <person name="Ciobanu D."/>
            <person name="Clum A."/>
            <person name="Salamov A."/>
            <person name="Andreopoulos B."/>
            <person name="Cheng J.F."/>
            <person name="Woyke T."/>
            <person name="Pelin A."/>
            <person name="Henrissat B."/>
            <person name="Reynolds N.K."/>
            <person name="Benny G.L."/>
            <person name="Smith M.E."/>
            <person name="James T.Y."/>
            <person name="Grigoriev I.V."/>
        </authorList>
    </citation>
    <scope>NUCLEOTIDE SEQUENCE [LARGE SCALE GENOMIC DNA]</scope>
    <source>
        <strain evidence="9">Benny S71-1</strain>
    </source>
</reference>
<dbReference type="SUPFAM" id="SSF53067">
    <property type="entry name" value="Actin-like ATPase domain"/>
    <property type="match status" value="2"/>
</dbReference>
<evidence type="ECO:0000313" key="8">
    <source>
        <dbReference type="EMBL" id="RKP27628.1"/>
    </source>
</evidence>
<dbReference type="CDD" id="cd10210">
    <property type="entry name" value="ASKHA_NBD_Arp6"/>
    <property type="match status" value="1"/>
</dbReference>
<evidence type="ECO:0000256" key="6">
    <source>
        <dbReference type="ARBA" id="ARBA00063309"/>
    </source>
</evidence>
<dbReference type="Gene3D" id="2.30.36.70">
    <property type="entry name" value="Actin, Chain A, domain 2"/>
    <property type="match status" value="1"/>
</dbReference>